<protein>
    <recommendedName>
        <fullName evidence="2">Heterokaryon incompatibility domain-containing protein</fullName>
    </recommendedName>
</protein>
<feature type="transmembrane region" description="Helical" evidence="1">
    <location>
        <begin position="923"/>
        <end position="944"/>
    </location>
</feature>
<dbReference type="Proteomes" id="UP000800200">
    <property type="component" value="Unassembled WGS sequence"/>
</dbReference>
<feature type="domain" description="Heterokaryon incompatibility" evidence="2">
    <location>
        <begin position="310"/>
        <end position="424"/>
    </location>
</feature>
<sequence length="1014" mass="115940">MDLVPTSPESLPGIDLPLLEIIPYDFLGFSNFPSRHGFPSPAFIIEEKSPEKLATLLQSWLYFGLLAEFFIGSITIEELLHFATDSSRPGTIRSRPFLDYALQKHRSDSGWKREHRFLEAAVHVLEIFEQNALSRTPCFPVAEVEVSVRILIHTLAEYCNWQFVKGFSTHPLNVKRLGDAGCCRSQIKQVERLHNEVVAYYLSCLPWPNPNELDHDRCPDTHCIASNVHGGRYKNRHICNISARRRDVLDAENASTLSEPPLEPCPLVQVDDQEVRRIIDRGGIPLVSISRPELGKIKLHVRPAKSRDCYVAISHVWSDGLGNPYSNALPQCQLVRLKNYIENLPHPSMKHRRGDFRPVHSFGSVSIDIARLAFSLRKTSRTTLFWMDTLCIPVGDDKKTQELKSRAINQMAFIYGRASQVLVLDSTLQMFEMKKISKSEVLARINYCAWMGRCWTYQEGSLTPFVYFQFKDGAVNPTASFPEALAGEGDDGTEDIMKETKLIGFWEAVSKFSFRDRFNIHIRSFRKIKQTPYTCQNLLGINIYQSMKDVHARSMHIFSLSEDTMLFCGSLQLRKDSSQWVQHLVAVWNALSSRSTTKAEDIPAIFANLLGFHSYQVMKYPPDERFKSMLWSTGVLPMSLLYNTGPRLQRGGSRRMDRWVPTTLGRDRIYELPLMFFDADRNLILDRKRGMLDPFAPNVVILRETLSKHSTFAIIMGGDWWEVTCVRSQWDVTGDTSEEYRHSCLLFHLSTGEGVALLIPNPKDQKQETFKALYDCPIRAIRLCPASPTSTPPDLPIYDLYQLDSTSWHITILNDTTSSPTPLPRISRATTTASMFGPRESMSWIHIYLSISIPLLILVLISTILRVYIASLLGWSALTALGRASLITFVFQRIPGPAVFLPVSQILFIIDRHRAHAITAIDIAYLVLDMVWIIYLVFIVPFIVRQWVSYRFRTQLNVWDERPKAGIDIETWWTRFRARLPKWIDRLFGMIGKLDGWQGTAESDFAASQLFQRS</sequence>
<evidence type="ECO:0000259" key="2">
    <source>
        <dbReference type="Pfam" id="PF06985"/>
    </source>
</evidence>
<proteinExistence type="predicted"/>
<evidence type="ECO:0000313" key="3">
    <source>
        <dbReference type="EMBL" id="KAF2175119.1"/>
    </source>
</evidence>
<evidence type="ECO:0000313" key="4">
    <source>
        <dbReference type="Proteomes" id="UP000800200"/>
    </source>
</evidence>
<dbReference type="Pfam" id="PF06985">
    <property type="entry name" value="HET"/>
    <property type="match status" value="1"/>
</dbReference>
<dbReference type="PANTHER" id="PTHR39596">
    <property type="match status" value="1"/>
</dbReference>
<dbReference type="PANTHER" id="PTHR39596:SF2">
    <property type="entry name" value="HET DOMAIN PROTEIN (AFU_ORTHOLOGUE AFUA_1G17550)-RELATED"/>
    <property type="match status" value="1"/>
</dbReference>
<feature type="transmembrane region" description="Helical" evidence="1">
    <location>
        <begin position="844"/>
        <end position="865"/>
    </location>
</feature>
<keyword evidence="1" id="KW-0472">Membrane</keyword>
<keyword evidence="1" id="KW-1133">Transmembrane helix</keyword>
<dbReference type="InterPro" id="IPR010730">
    <property type="entry name" value="HET"/>
</dbReference>
<gene>
    <name evidence="3" type="ORF">K469DRAFT_756403</name>
</gene>
<keyword evidence="1" id="KW-0812">Transmembrane</keyword>
<accession>A0A6A6DA93</accession>
<dbReference type="AlphaFoldDB" id="A0A6A6DA93"/>
<feature type="transmembrane region" description="Helical" evidence="1">
    <location>
        <begin position="872"/>
        <end position="891"/>
    </location>
</feature>
<organism evidence="3 4">
    <name type="scientific">Zopfia rhizophila CBS 207.26</name>
    <dbReference type="NCBI Taxonomy" id="1314779"/>
    <lineage>
        <taxon>Eukaryota</taxon>
        <taxon>Fungi</taxon>
        <taxon>Dikarya</taxon>
        <taxon>Ascomycota</taxon>
        <taxon>Pezizomycotina</taxon>
        <taxon>Dothideomycetes</taxon>
        <taxon>Dothideomycetes incertae sedis</taxon>
        <taxon>Zopfiaceae</taxon>
        <taxon>Zopfia</taxon>
    </lineage>
</organism>
<dbReference type="EMBL" id="ML994745">
    <property type="protein sequence ID" value="KAF2175119.1"/>
    <property type="molecule type" value="Genomic_DNA"/>
</dbReference>
<reference evidence="3" key="1">
    <citation type="journal article" date="2020" name="Stud. Mycol.">
        <title>101 Dothideomycetes genomes: a test case for predicting lifestyles and emergence of pathogens.</title>
        <authorList>
            <person name="Haridas S."/>
            <person name="Albert R."/>
            <person name="Binder M."/>
            <person name="Bloem J."/>
            <person name="Labutti K."/>
            <person name="Salamov A."/>
            <person name="Andreopoulos B."/>
            <person name="Baker S."/>
            <person name="Barry K."/>
            <person name="Bills G."/>
            <person name="Bluhm B."/>
            <person name="Cannon C."/>
            <person name="Castanera R."/>
            <person name="Culley D."/>
            <person name="Daum C."/>
            <person name="Ezra D."/>
            <person name="Gonzalez J."/>
            <person name="Henrissat B."/>
            <person name="Kuo A."/>
            <person name="Liang C."/>
            <person name="Lipzen A."/>
            <person name="Lutzoni F."/>
            <person name="Magnuson J."/>
            <person name="Mondo S."/>
            <person name="Nolan M."/>
            <person name="Ohm R."/>
            <person name="Pangilinan J."/>
            <person name="Park H.-J."/>
            <person name="Ramirez L."/>
            <person name="Alfaro M."/>
            <person name="Sun H."/>
            <person name="Tritt A."/>
            <person name="Yoshinaga Y."/>
            <person name="Zwiers L.-H."/>
            <person name="Turgeon B."/>
            <person name="Goodwin S."/>
            <person name="Spatafora J."/>
            <person name="Crous P."/>
            <person name="Grigoriev I."/>
        </authorList>
    </citation>
    <scope>NUCLEOTIDE SEQUENCE</scope>
    <source>
        <strain evidence="3">CBS 207.26</strain>
    </source>
</reference>
<evidence type="ECO:0000256" key="1">
    <source>
        <dbReference type="SAM" id="Phobius"/>
    </source>
</evidence>
<name>A0A6A6DA93_9PEZI</name>
<keyword evidence="4" id="KW-1185">Reference proteome</keyword>
<dbReference type="OrthoDB" id="2426273at2759"/>